<sequence length="75" mass="7244">MAHEPHSDAPCSSDGRPAGFGAEAEPAAAGSGKDTPAQAGAILSGTMATGSPLLLLDAAPAPPARPRAVTAAARR</sequence>
<dbReference type="AlphaFoldDB" id="A0A2T7CHC8"/>
<evidence type="ECO:0000313" key="2">
    <source>
        <dbReference type="EMBL" id="PUZ42732.1"/>
    </source>
</evidence>
<dbReference type="EMBL" id="CM009757">
    <property type="protein sequence ID" value="PUZ42732.1"/>
    <property type="molecule type" value="Genomic_DNA"/>
</dbReference>
<proteinExistence type="predicted"/>
<protein>
    <submittedName>
        <fullName evidence="2">Uncharacterized protein</fullName>
    </submittedName>
</protein>
<keyword evidence="3" id="KW-1185">Reference proteome</keyword>
<gene>
    <name evidence="2" type="ORF">GQ55_9G606000</name>
</gene>
<dbReference type="Proteomes" id="UP000244336">
    <property type="component" value="Chromosome 9"/>
</dbReference>
<feature type="region of interest" description="Disordered" evidence="1">
    <location>
        <begin position="56"/>
        <end position="75"/>
    </location>
</feature>
<dbReference type="Gramene" id="PUZ42732">
    <property type="protein sequence ID" value="PUZ42732"/>
    <property type="gene ID" value="GQ55_9G606000"/>
</dbReference>
<reference evidence="2 3" key="1">
    <citation type="submission" date="2018-04" db="EMBL/GenBank/DDBJ databases">
        <title>WGS assembly of Panicum hallii var. hallii HAL2.</title>
        <authorList>
            <person name="Lovell J."/>
            <person name="Jenkins J."/>
            <person name="Lowry D."/>
            <person name="Mamidi S."/>
            <person name="Sreedasyam A."/>
            <person name="Weng X."/>
            <person name="Barry K."/>
            <person name="Bonette J."/>
            <person name="Campitelli B."/>
            <person name="Daum C."/>
            <person name="Gordon S."/>
            <person name="Gould B."/>
            <person name="Lipzen A."/>
            <person name="MacQueen A."/>
            <person name="Palacio-Mejia J."/>
            <person name="Plott C."/>
            <person name="Shakirov E."/>
            <person name="Shu S."/>
            <person name="Yoshinaga Y."/>
            <person name="Zane M."/>
            <person name="Rokhsar D."/>
            <person name="Grimwood J."/>
            <person name="Schmutz J."/>
            <person name="Juenger T."/>
        </authorList>
    </citation>
    <scope>NUCLEOTIDE SEQUENCE [LARGE SCALE GENOMIC DNA]</scope>
    <source>
        <strain evidence="3">cv. HAL2</strain>
    </source>
</reference>
<organism evidence="2 3">
    <name type="scientific">Panicum hallii var. hallii</name>
    <dbReference type="NCBI Taxonomy" id="1504633"/>
    <lineage>
        <taxon>Eukaryota</taxon>
        <taxon>Viridiplantae</taxon>
        <taxon>Streptophyta</taxon>
        <taxon>Embryophyta</taxon>
        <taxon>Tracheophyta</taxon>
        <taxon>Spermatophyta</taxon>
        <taxon>Magnoliopsida</taxon>
        <taxon>Liliopsida</taxon>
        <taxon>Poales</taxon>
        <taxon>Poaceae</taxon>
        <taxon>PACMAD clade</taxon>
        <taxon>Panicoideae</taxon>
        <taxon>Panicodae</taxon>
        <taxon>Paniceae</taxon>
        <taxon>Panicinae</taxon>
        <taxon>Panicum</taxon>
        <taxon>Panicum sect. Panicum</taxon>
    </lineage>
</organism>
<accession>A0A2T7CHC8</accession>
<evidence type="ECO:0000256" key="1">
    <source>
        <dbReference type="SAM" id="MobiDB-lite"/>
    </source>
</evidence>
<feature type="compositionally biased region" description="Low complexity" evidence="1">
    <location>
        <begin position="15"/>
        <end position="32"/>
    </location>
</feature>
<evidence type="ECO:0000313" key="3">
    <source>
        <dbReference type="Proteomes" id="UP000244336"/>
    </source>
</evidence>
<name>A0A2T7CHC8_9POAL</name>
<feature type="region of interest" description="Disordered" evidence="1">
    <location>
        <begin position="1"/>
        <end position="44"/>
    </location>
</feature>
<feature type="compositionally biased region" description="Low complexity" evidence="1">
    <location>
        <begin position="66"/>
        <end position="75"/>
    </location>
</feature>